<feature type="transmembrane region" description="Helical" evidence="1">
    <location>
        <begin position="279"/>
        <end position="307"/>
    </location>
</feature>
<feature type="transmembrane region" description="Helical" evidence="1">
    <location>
        <begin position="195"/>
        <end position="213"/>
    </location>
</feature>
<evidence type="ECO:0000313" key="2">
    <source>
        <dbReference type="EMBL" id="GAA1574783.1"/>
    </source>
</evidence>
<feature type="transmembrane region" description="Helical" evidence="1">
    <location>
        <begin position="427"/>
        <end position="445"/>
    </location>
</feature>
<comment type="caution">
    <text evidence="2">The sequence shown here is derived from an EMBL/GenBank/DDBJ whole genome shotgun (WGS) entry which is preliminary data.</text>
</comment>
<reference evidence="3" key="1">
    <citation type="journal article" date="2019" name="Int. J. Syst. Evol. Microbiol.">
        <title>The Global Catalogue of Microorganisms (GCM) 10K type strain sequencing project: providing services to taxonomists for standard genome sequencing and annotation.</title>
        <authorList>
            <consortium name="The Broad Institute Genomics Platform"/>
            <consortium name="The Broad Institute Genome Sequencing Center for Infectious Disease"/>
            <person name="Wu L."/>
            <person name="Ma J."/>
        </authorList>
    </citation>
    <scope>NUCLEOTIDE SEQUENCE [LARGE SCALE GENOMIC DNA]</scope>
    <source>
        <strain evidence="3">JCM 15933</strain>
    </source>
</reference>
<keyword evidence="1" id="KW-0812">Transmembrane</keyword>
<keyword evidence="3" id="KW-1185">Reference proteome</keyword>
<proteinExistence type="predicted"/>
<evidence type="ECO:0008006" key="4">
    <source>
        <dbReference type="Google" id="ProtNLM"/>
    </source>
</evidence>
<protein>
    <recommendedName>
        <fullName evidence="4">Glycosyltransferase RgtA/B/C/D-like domain-containing protein</fullName>
    </recommendedName>
</protein>
<feature type="transmembrane region" description="Helical" evidence="1">
    <location>
        <begin position="120"/>
        <end position="139"/>
    </location>
</feature>
<keyword evidence="1" id="KW-1133">Transmembrane helix</keyword>
<gene>
    <name evidence="2" type="ORF">GCM10009827_115830</name>
</gene>
<organism evidence="2 3">
    <name type="scientific">Dactylosporangium maewongense</name>
    <dbReference type="NCBI Taxonomy" id="634393"/>
    <lineage>
        <taxon>Bacteria</taxon>
        <taxon>Bacillati</taxon>
        <taxon>Actinomycetota</taxon>
        <taxon>Actinomycetes</taxon>
        <taxon>Micromonosporales</taxon>
        <taxon>Micromonosporaceae</taxon>
        <taxon>Dactylosporangium</taxon>
    </lineage>
</organism>
<feature type="transmembrane region" description="Helical" evidence="1">
    <location>
        <begin position="250"/>
        <end position="267"/>
    </location>
</feature>
<dbReference type="RefSeq" id="WP_344515196.1">
    <property type="nucleotide sequence ID" value="NZ_BAAAQD010000053.1"/>
</dbReference>
<sequence length="687" mass="73321">MIVVPLLTFVAVACLCLRLGGGVRLALLRAAVITGGAACLAIEALSSIHALHRPAVIVAWLLALAVLSACCFWFVRRSTPAGFFRFIRRSAPAEPEISAFATSWCSARARWAGLARVERLIVGVLCGLFLLDLVVALVAPPNNYDSQTYHLPKIEHWVQRGDVDFYPTIIDRQLAMAPGAEYLLLHLRLLTGGDGYYNLVQLAAGVGVVLAASRIAGQLGGGTRAQLITALIVGTTPMVVLEATSTQTDLVVALWVACVATFTLDGLRARSGTLDTLLIGTAAGLTLLTKATGLLAAGLLLLVWVGAQLRLRWWRGLVAALATGALMLLLAGPSLLRVQQTYDNPLGPAHLRESISMQRHDPASVLVNGLRIAETALQTPIGPLNDALAAGIIGIAGVLGVDPQARDITYWNEKYPYMSWPPDEDRVSLPAQGVLILLGALLLAFRKGTRLYAGVFWLALLAYVITVKWQPWGNRLIVFLIVLGAPLAGLWIASLAGGRAGAPTGGGRFASLTSPADGHAGGGRVGALTGGGRVAGVTGRRAATWMTTGALAVGVAAGGFAVAYGWPRRLVGHGSIFTTSQMEQRFIREPQWQRDYEWAAAAVRASGARRVGLVQGYNTWEYPWWILLPGTEIVSLQSLQPNLPAASNTTVDAMVCVKPIRPCEFYSSPTWQVHRQGDVAYVIIRSR</sequence>
<evidence type="ECO:0000313" key="3">
    <source>
        <dbReference type="Proteomes" id="UP001501470"/>
    </source>
</evidence>
<name>A0ABP4P6T1_9ACTN</name>
<dbReference type="EMBL" id="BAAAQD010000053">
    <property type="protein sequence ID" value="GAA1574783.1"/>
    <property type="molecule type" value="Genomic_DNA"/>
</dbReference>
<feature type="transmembrane region" description="Helical" evidence="1">
    <location>
        <begin position="542"/>
        <end position="566"/>
    </location>
</feature>
<evidence type="ECO:0000256" key="1">
    <source>
        <dbReference type="SAM" id="Phobius"/>
    </source>
</evidence>
<keyword evidence="1" id="KW-0472">Membrane</keyword>
<accession>A0ABP4P6T1</accession>
<feature type="transmembrane region" description="Helical" evidence="1">
    <location>
        <begin position="476"/>
        <end position="496"/>
    </location>
</feature>
<feature type="transmembrane region" description="Helical" evidence="1">
    <location>
        <begin position="451"/>
        <end position="469"/>
    </location>
</feature>
<dbReference type="Proteomes" id="UP001501470">
    <property type="component" value="Unassembled WGS sequence"/>
</dbReference>
<feature type="transmembrane region" description="Helical" evidence="1">
    <location>
        <begin position="313"/>
        <end position="331"/>
    </location>
</feature>
<feature type="transmembrane region" description="Helical" evidence="1">
    <location>
        <begin position="54"/>
        <end position="75"/>
    </location>
</feature>